<dbReference type="Proteomes" id="UP000184749">
    <property type="component" value="Chromosome"/>
</dbReference>
<gene>
    <name evidence="1" type="ORF">IE4872_CH01028</name>
</gene>
<keyword evidence="1" id="KW-0378">Hydrolase</keyword>
<evidence type="ECO:0000313" key="1">
    <source>
        <dbReference type="EMBL" id="APO66681.1"/>
    </source>
</evidence>
<dbReference type="GO" id="GO:0016787">
    <property type="term" value="F:hydrolase activity"/>
    <property type="evidence" value="ECO:0007669"/>
    <property type="project" value="UniProtKB-KW"/>
</dbReference>
<accession>A0A1L5NFM7</accession>
<sequence length="99" mass="11474">MLADLAEKFESSSRRYAEVNGIERDPDWYLLKLQEEMGELTQAWNRVSGRGRPKGKAPDELKQDLADETADMLGHILLFARQNGIDLARTIERKWLFRP</sequence>
<dbReference type="Gene3D" id="1.10.287.1080">
    <property type="entry name" value="MazG-like"/>
    <property type="match status" value="1"/>
</dbReference>
<dbReference type="AlphaFoldDB" id="A0A1L5NFM7"/>
<dbReference type="STRING" id="56730.IE4872_CH01028"/>
<dbReference type="CDD" id="cd11538">
    <property type="entry name" value="NTP-PPase_u1"/>
    <property type="match status" value="1"/>
</dbReference>
<evidence type="ECO:0000313" key="2">
    <source>
        <dbReference type="Proteomes" id="UP000184749"/>
    </source>
</evidence>
<dbReference type="Pfam" id="PF01503">
    <property type="entry name" value="PRA-PH"/>
    <property type="match status" value="1"/>
</dbReference>
<dbReference type="EMBL" id="CP017101">
    <property type="protein sequence ID" value="APO66681.1"/>
    <property type="molecule type" value="Genomic_DNA"/>
</dbReference>
<reference evidence="1 2" key="1">
    <citation type="submission" date="2016-09" db="EMBL/GenBank/DDBJ databases">
        <title>The complete genome sequences of Rhizobium gallicum, symbiovars gallicum and phaseoli, symbionts associated to common bean (Phaseolus vulgaris).</title>
        <authorList>
            <person name="Bustos P."/>
            <person name="Santamaria R.I."/>
            <person name="Perez-Carrascal O.M."/>
            <person name="Juarez S."/>
            <person name="Lozano L."/>
            <person name="Martinez-Flores I."/>
            <person name="Martinez-Romero E."/>
            <person name="Cevallos M."/>
            <person name="Romero D."/>
            <person name="Davila G."/>
            <person name="Gonzalez V."/>
        </authorList>
    </citation>
    <scope>NUCLEOTIDE SEQUENCE [LARGE SCALE GENOMIC DNA]</scope>
    <source>
        <strain evidence="1 2">IE4872</strain>
    </source>
</reference>
<dbReference type="InterPro" id="IPR021130">
    <property type="entry name" value="PRib-ATP_PPHydrolase-like"/>
</dbReference>
<protein>
    <submittedName>
        <fullName evidence="1">NTP pyrophosphohydrolase MazG-related protein</fullName>
    </submittedName>
</protein>
<dbReference type="OrthoDB" id="9791898at2"/>
<dbReference type="RefSeq" id="WP_074066894.1">
    <property type="nucleotide sequence ID" value="NZ_CP017101.1"/>
</dbReference>
<dbReference type="SUPFAM" id="SSF101386">
    <property type="entry name" value="all-alpha NTP pyrophosphatases"/>
    <property type="match status" value="1"/>
</dbReference>
<name>A0A1L5NFM7_9HYPH</name>
<organism evidence="1 2">
    <name type="scientific">Rhizobium gallicum</name>
    <dbReference type="NCBI Taxonomy" id="56730"/>
    <lineage>
        <taxon>Bacteria</taxon>
        <taxon>Pseudomonadati</taxon>
        <taxon>Pseudomonadota</taxon>
        <taxon>Alphaproteobacteria</taxon>
        <taxon>Hyphomicrobiales</taxon>
        <taxon>Rhizobiaceae</taxon>
        <taxon>Rhizobium/Agrobacterium group</taxon>
        <taxon>Rhizobium</taxon>
    </lineage>
</organism>
<proteinExistence type="predicted"/>